<dbReference type="PROSITE" id="PS50011">
    <property type="entry name" value="PROTEIN_KINASE_DOM"/>
    <property type="match status" value="1"/>
</dbReference>
<feature type="region of interest" description="Disordered" evidence="1">
    <location>
        <begin position="481"/>
        <end position="536"/>
    </location>
</feature>
<protein>
    <submittedName>
        <fullName evidence="4">733_t:CDS:1</fullName>
    </submittedName>
</protein>
<feature type="compositionally biased region" description="Basic and acidic residues" evidence="1">
    <location>
        <begin position="498"/>
        <end position="507"/>
    </location>
</feature>
<dbReference type="InterPro" id="IPR000008">
    <property type="entry name" value="C2_dom"/>
</dbReference>
<feature type="compositionally biased region" description="Polar residues" evidence="1">
    <location>
        <begin position="509"/>
        <end position="536"/>
    </location>
</feature>
<keyword evidence="5" id="KW-1185">Reference proteome</keyword>
<gene>
    <name evidence="4" type="ORF">ALEPTO_LOCUS6816</name>
</gene>
<dbReference type="InterPro" id="IPR011009">
    <property type="entry name" value="Kinase-like_dom_sf"/>
</dbReference>
<dbReference type="PANTHER" id="PTHR44167">
    <property type="entry name" value="OVARIAN-SPECIFIC SERINE/THREONINE-PROTEIN KINASE LOK-RELATED"/>
    <property type="match status" value="1"/>
</dbReference>
<comment type="caution">
    <text evidence="4">The sequence shown here is derived from an EMBL/GenBank/DDBJ whole genome shotgun (WGS) entry which is preliminary data.</text>
</comment>
<dbReference type="OrthoDB" id="2449239at2759"/>
<reference evidence="4" key="1">
    <citation type="submission" date="2021-06" db="EMBL/GenBank/DDBJ databases">
        <authorList>
            <person name="Kallberg Y."/>
            <person name="Tangrot J."/>
            <person name="Rosling A."/>
        </authorList>
    </citation>
    <scope>NUCLEOTIDE SEQUENCE</scope>
    <source>
        <strain evidence="4">FL130A</strain>
    </source>
</reference>
<dbReference type="CDD" id="cd00180">
    <property type="entry name" value="PKc"/>
    <property type="match status" value="1"/>
</dbReference>
<dbReference type="GO" id="GO:0005634">
    <property type="term" value="C:nucleus"/>
    <property type="evidence" value="ECO:0007669"/>
    <property type="project" value="TreeGrafter"/>
</dbReference>
<organism evidence="4 5">
    <name type="scientific">Ambispora leptoticha</name>
    <dbReference type="NCBI Taxonomy" id="144679"/>
    <lineage>
        <taxon>Eukaryota</taxon>
        <taxon>Fungi</taxon>
        <taxon>Fungi incertae sedis</taxon>
        <taxon>Mucoromycota</taxon>
        <taxon>Glomeromycotina</taxon>
        <taxon>Glomeromycetes</taxon>
        <taxon>Archaeosporales</taxon>
        <taxon>Ambisporaceae</taxon>
        <taxon>Ambispora</taxon>
    </lineage>
</organism>
<dbReference type="CDD" id="cd00030">
    <property type="entry name" value="C2"/>
    <property type="match status" value="1"/>
</dbReference>
<evidence type="ECO:0000313" key="5">
    <source>
        <dbReference type="Proteomes" id="UP000789508"/>
    </source>
</evidence>
<dbReference type="SMART" id="SM00220">
    <property type="entry name" value="S_TKc"/>
    <property type="match status" value="1"/>
</dbReference>
<feature type="compositionally biased region" description="Polar residues" evidence="1">
    <location>
        <begin position="356"/>
        <end position="375"/>
    </location>
</feature>
<proteinExistence type="predicted"/>
<dbReference type="Pfam" id="PF00168">
    <property type="entry name" value="C2"/>
    <property type="match status" value="1"/>
</dbReference>
<feature type="compositionally biased region" description="Polar residues" evidence="1">
    <location>
        <begin position="314"/>
        <end position="337"/>
    </location>
</feature>
<name>A0A9N9G1P3_9GLOM</name>
<evidence type="ECO:0000256" key="1">
    <source>
        <dbReference type="SAM" id="MobiDB-lite"/>
    </source>
</evidence>
<feature type="compositionally biased region" description="Low complexity" evidence="1">
    <location>
        <begin position="338"/>
        <end position="355"/>
    </location>
</feature>
<sequence length="831" mass="94654">MSSHVLTSQNGESSSNDIHVTSRGPAILLIKFIQFSVLKDINRNPFSLSLPKTKLEFSIDDENNQRCMTTETKFKKKDPTVWSEHLTFELSPPIKDILSLYVRCYNMSKKGDDGLFGEAKVKLSTFKGHKEKARLTLEKNEESVGDLFFDIYFLSGSPPKDADLNLRNVSSSNDKIGGVLLLKEITCKDMSKKGPLEFILNNNEAEAHLTKKYWKMSSDSQLTGFTKAKFEIKSKDANTWRSLMQSGTIKSGNVPFVEDGFDEAGYINFELSFHGLTTFKQIQENIQEVTQTSISETRKPPINTEQNTKEQNGKNKTSQNGKARTSTLQQTQINTNIVNAKNDQNQNNKDSVQSDFGQQMNTPQFTKEQNGDETSNQITEVKQTQIDHNIADAEKDHNESIDVNDQNNSSVQNDFEQMITKVEQNRDNKDNKTKLTEVTEVVTSTLENKQTRINNIVNDKNDQNQNNEDFDKSNFEQMNARQSTEVEQNGDNKPSQIESKEEAKPATEVETSTLENKQKTTNDLSDNESQISLTSTNPSLNGNLTLVCLRYIVMYPVENNSPSDRKSSRHKNRIYKGHNIFNLEQVIIKVFERRSSWENERKYLCSLSSKYVVKWEDMEMEINRSLGGFVSVTTDAGENLETNVFIFRDSIARKRILLSISKAIEFLHNEKIAHLDLTPSNIICKPNNVYKIRLCDFESAKKFGDYLQSNFRSCGYSAPEIVQNDTIKVSSAQDIFSLGCIFYFIHTKKYIYDDFSDLIDSTCSDWVRGGDISDTQATNIILRMLNWDPVGRPAIQDVIYSDYFNEFSNTDEVSSEFRSVRSSSTSKKNEL</sequence>
<evidence type="ECO:0000259" key="2">
    <source>
        <dbReference type="PROSITE" id="PS50004"/>
    </source>
</evidence>
<evidence type="ECO:0000259" key="3">
    <source>
        <dbReference type="PROSITE" id="PS50011"/>
    </source>
</evidence>
<dbReference type="GO" id="GO:0005737">
    <property type="term" value="C:cytoplasm"/>
    <property type="evidence" value="ECO:0007669"/>
    <property type="project" value="TreeGrafter"/>
</dbReference>
<dbReference type="Gene3D" id="2.60.40.150">
    <property type="entry name" value="C2 domain"/>
    <property type="match status" value="1"/>
</dbReference>
<dbReference type="Proteomes" id="UP000789508">
    <property type="component" value="Unassembled WGS sequence"/>
</dbReference>
<dbReference type="InterPro" id="IPR000719">
    <property type="entry name" value="Prot_kinase_dom"/>
</dbReference>
<dbReference type="GO" id="GO:0044773">
    <property type="term" value="P:mitotic DNA damage checkpoint signaling"/>
    <property type="evidence" value="ECO:0007669"/>
    <property type="project" value="TreeGrafter"/>
</dbReference>
<dbReference type="EMBL" id="CAJVPS010002542">
    <property type="protein sequence ID" value="CAG8571087.1"/>
    <property type="molecule type" value="Genomic_DNA"/>
</dbReference>
<dbReference type="SUPFAM" id="SSF56112">
    <property type="entry name" value="Protein kinase-like (PK-like)"/>
    <property type="match status" value="1"/>
</dbReference>
<dbReference type="Pfam" id="PF00069">
    <property type="entry name" value="Pkinase"/>
    <property type="match status" value="1"/>
</dbReference>
<feature type="domain" description="Protein kinase" evidence="3">
    <location>
        <begin position="551"/>
        <end position="804"/>
    </location>
</feature>
<dbReference type="PANTHER" id="PTHR44167:SF24">
    <property type="entry name" value="SERINE_THREONINE-PROTEIN KINASE CHK2"/>
    <property type="match status" value="1"/>
</dbReference>
<feature type="domain" description="C2" evidence="2">
    <location>
        <begin position="9"/>
        <end position="137"/>
    </location>
</feature>
<feature type="compositionally biased region" description="Polar residues" evidence="1">
    <location>
        <begin position="481"/>
        <end position="497"/>
    </location>
</feature>
<dbReference type="SUPFAM" id="SSF49562">
    <property type="entry name" value="C2 domain (Calcium/lipid-binding domain, CaLB)"/>
    <property type="match status" value="1"/>
</dbReference>
<feature type="region of interest" description="Disordered" evidence="1">
    <location>
        <begin position="291"/>
        <end position="375"/>
    </location>
</feature>
<dbReference type="GO" id="GO:0004674">
    <property type="term" value="F:protein serine/threonine kinase activity"/>
    <property type="evidence" value="ECO:0007669"/>
    <property type="project" value="TreeGrafter"/>
</dbReference>
<dbReference type="GO" id="GO:0005524">
    <property type="term" value="F:ATP binding"/>
    <property type="evidence" value="ECO:0007669"/>
    <property type="project" value="InterPro"/>
</dbReference>
<accession>A0A9N9G1P3</accession>
<dbReference type="PROSITE" id="PS50004">
    <property type="entry name" value="C2"/>
    <property type="match status" value="1"/>
</dbReference>
<dbReference type="Gene3D" id="1.10.510.10">
    <property type="entry name" value="Transferase(Phosphotransferase) domain 1"/>
    <property type="match status" value="1"/>
</dbReference>
<dbReference type="AlphaFoldDB" id="A0A9N9G1P3"/>
<dbReference type="InterPro" id="IPR035892">
    <property type="entry name" value="C2_domain_sf"/>
</dbReference>
<evidence type="ECO:0000313" key="4">
    <source>
        <dbReference type="EMBL" id="CAG8571087.1"/>
    </source>
</evidence>